<evidence type="ECO:0000259" key="3">
    <source>
        <dbReference type="PROSITE" id="PS50887"/>
    </source>
</evidence>
<dbReference type="PANTHER" id="PTHR45138:SF9">
    <property type="entry name" value="DIGUANYLATE CYCLASE DGCM-RELATED"/>
    <property type="match status" value="1"/>
</dbReference>
<comment type="catalytic activity">
    <reaction evidence="2">
        <text>2 GTP = 3',3'-c-di-GMP + 2 diphosphate</text>
        <dbReference type="Rhea" id="RHEA:24898"/>
        <dbReference type="ChEBI" id="CHEBI:33019"/>
        <dbReference type="ChEBI" id="CHEBI:37565"/>
        <dbReference type="ChEBI" id="CHEBI:58805"/>
        <dbReference type="EC" id="2.7.7.65"/>
    </reaction>
</comment>
<evidence type="ECO:0000256" key="1">
    <source>
        <dbReference type="ARBA" id="ARBA00012528"/>
    </source>
</evidence>
<gene>
    <name evidence="4" type="ORF">C1702_14020</name>
</gene>
<dbReference type="SUPFAM" id="SSF55073">
    <property type="entry name" value="Nucleotide cyclase"/>
    <property type="match status" value="1"/>
</dbReference>
<sequence>MSDPVESLASLTVHRDLDALDAALVHALADLLQPQAIAIHRLVGLRQQPSHWTLSARLGPLVAWTGRPLPVRPFDDELPELAALPAHKACIDTGCVQHLTAEAGAAVTLFPLLSGRGPVAVLEVQSAQPLGEADVQMVSGILRVFQNFWNVVDESERDTLTGLLNRKTFDDTFFKISLALPRPPSALEAPAGGGCWLAVLDIDHFKSVNDRFGHLIGDEVLLLAARMLREMLRHHDRLYRFGGEEFVVLLRCGSEADARRALERVREGMANHAFPQVGHVTVSIGFAQVLPGDTPSSAFGRADKAVYHAKQHGRNRVVSYNDLVLLGQAGQEDARVGEVELF</sequence>
<dbReference type="FunFam" id="3.30.70.270:FF:000001">
    <property type="entry name" value="Diguanylate cyclase domain protein"/>
    <property type="match status" value="1"/>
</dbReference>
<dbReference type="InterPro" id="IPR000160">
    <property type="entry name" value="GGDEF_dom"/>
</dbReference>
<dbReference type="Proteomes" id="UP000239406">
    <property type="component" value="Unassembled WGS sequence"/>
</dbReference>
<dbReference type="InterPro" id="IPR029787">
    <property type="entry name" value="Nucleotide_cyclase"/>
</dbReference>
<dbReference type="NCBIfam" id="TIGR00254">
    <property type="entry name" value="GGDEF"/>
    <property type="match status" value="1"/>
</dbReference>
<dbReference type="GO" id="GO:0043709">
    <property type="term" value="P:cell adhesion involved in single-species biofilm formation"/>
    <property type="evidence" value="ECO:0007669"/>
    <property type="project" value="TreeGrafter"/>
</dbReference>
<evidence type="ECO:0000313" key="5">
    <source>
        <dbReference type="Proteomes" id="UP000239406"/>
    </source>
</evidence>
<dbReference type="AlphaFoldDB" id="A0A2S5T1X7"/>
<keyword evidence="5" id="KW-1185">Reference proteome</keyword>
<dbReference type="PROSITE" id="PS50887">
    <property type="entry name" value="GGDEF"/>
    <property type="match status" value="1"/>
</dbReference>
<dbReference type="InterPro" id="IPR050469">
    <property type="entry name" value="Diguanylate_Cyclase"/>
</dbReference>
<reference evidence="4 5" key="1">
    <citation type="submission" date="2018-02" db="EMBL/GenBank/DDBJ databases">
        <title>Reclassifiation of [Polyangium] brachysporum DSM 7029 as Guopingzhaonella breviflexa gen. nov., sp. nov., a member of the family Comamonadaceae.</title>
        <authorList>
            <person name="Tang B."/>
        </authorList>
    </citation>
    <scope>NUCLEOTIDE SEQUENCE [LARGE SCALE GENOMIC DNA]</scope>
    <source>
        <strain evidence="4 5">DSM 15344</strain>
    </source>
</reference>
<accession>A0A2S5T1X7</accession>
<feature type="domain" description="GGDEF" evidence="3">
    <location>
        <begin position="193"/>
        <end position="322"/>
    </location>
</feature>
<name>A0A2S5T1X7_9BURK</name>
<dbReference type="GO" id="GO:1902201">
    <property type="term" value="P:negative regulation of bacterial-type flagellum-dependent cell motility"/>
    <property type="evidence" value="ECO:0007669"/>
    <property type="project" value="TreeGrafter"/>
</dbReference>
<dbReference type="RefSeq" id="WP_104358341.1">
    <property type="nucleotide sequence ID" value="NZ_CALFFA010000066.1"/>
</dbReference>
<protein>
    <recommendedName>
        <fullName evidence="1">diguanylate cyclase</fullName>
        <ecNumber evidence="1">2.7.7.65</ecNumber>
    </recommendedName>
</protein>
<dbReference type="InterPro" id="IPR043128">
    <property type="entry name" value="Rev_trsase/Diguanyl_cyclase"/>
</dbReference>
<dbReference type="Pfam" id="PF00990">
    <property type="entry name" value="GGDEF"/>
    <property type="match status" value="1"/>
</dbReference>
<dbReference type="Gene3D" id="3.30.70.270">
    <property type="match status" value="1"/>
</dbReference>
<dbReference type="EMBL" id="PSNY01000016">
    <property type="protein sequence ID" value="PPE68980.1"/>
    <property type="molecule type" value="Genomic_DNA"/>
</dbReference>
<dbReference type="GO" id="GO:0005886">
    <property type="term" value="C:plasma membrane"/>
    <property type="evidence" value="ECO:0007669"/>
    <property type="project" value="TreeGrafter"/>
</dbReference>
<proteinExistence type="predicted"/>
<dbReference type="PANTHER" id="PTHR45138">
    <property type="entry name" value="REGULATORY COMPONENTS OF SENSORY TRANSDUCTION SYSTEM"/>
    <property type="match status" value="1"/>
</dbReference>
<dbReference type="EC" id="2.7.7.65" evidence="1"/>
<dbReference type="CDD" id="cd01949">
    <property type="entry name" value="GGDEF"/>
    <property type="match status" value="1"/>
</dbReference>
<dbReference type="GO" id="GO:0052621">
    <property type="term" value="F:diguanylate cyclase activity"/>
    <property type="evidence" value="ECO:0007669"/>
    <property type="project" value="UniProtKB-EC"/>
</dbReference>
<evidence type="ECO:0000313" key="4">
    <source>
        <dbReference type="EMBL" id="PPE68980.1"/>
    </source>
</evidence>
<comment type="caution">
    <text evidence="4">The sequence shown here is derived from an EMBL/GenBank/DDBJ whole genome shotgun (WGS) entry which is preliminary data.</text>
</comment>
<organism evidence="4 5">
    <name type="scientific">Caldimonas thermodepolymerans</name>
    <dbReference type="NCBI Taxonomy" id="215580"/>
    <lineage>
        <taxon>Bacteria</taxon>
        <taxon>Pseudomonadati</taxon>
        <taxon>Pseudomonadota</taxon>
        <taxon>Betaproteobacteria</taxon>
        <taxon>Burkholderiales</taxon>
        <taxon>Sphaerotilaceae</taxon>
        <taxon>Caldimonas</taxon>
    </lineage>
</organism>
<evidence type="ECO:0000256" key="2">
    <source>
        <dbReference type="ARBA" id="ARBA00034247"/>
    </source>
</evidence>
<dbReference type="SMART" id="SM00267">
    <property type="entry name" value="GGDEF"/>
    <property type="match status" value="1"/>
</dbReference>